<feature type="domain" description="SoxA A3" evidence="6">
    <location>
        <begin position="500"/>
        <end position="582"/>
    </location>
</feature>
<dbReference type="GO" id="GO:0046653">
    <property type="term" value="P:tetrahydrofolate metabolic process"/>
    <property type="evidence" value="ECO:0007669"/>
    <property type="project" value="InterPro"/>
</dbReference>
<evidence type="ECO:0000259" key="6">
    <source>
        <dbReference type="Pfam" id="PF17806"/>
    </source>
</evidence>
<reference evidence="8" key="1">
    <citation type="submission" date="2016-10" db="EMBL/GenBank/DDBJ databases">
        <authorList>
            <person name="Varghese N."/>
            <person name="Submissions S."/>
        </authorList>
    </citation>
    <scope>NUCLEOTIDE SEQUENCE [LARGE SCALE GENOMIC DNA]</scope>
    <source>
        <strain evidence="8">CGMCC 1.9108</strain>
    </source>
</reference>
<dbReference type="Proteomes" id="UP000199628">
    <property type="component" value="Unassembled WGS sequence"/>
</dbReference>
<dbReference type="SUPFAM" id="SSF103025">
    <property type="entry name" value="Folate-binding domain"/>
    <property type="match status" value="1"/>
</dbReference>
<evidence type="ECO:0000313" key="8">
    <source>
        <dbReference type="Proteomes" id="UP000199628"/>
    </source>
</evidence>
<dbReference type="SUPFAM" id="SSF101790">
    <property type="entry name" value="Aminomethyltransferase beta-barrel domain"/>
    <property type="match status" value="1"/>
</dbReference>
<keyword evidence="8" id="KW-1185">Reference proteome</keyword>
<dbReference type="InterPro" id="IPR029043">
    <property type="entry name" value="GcvT/YgfZ_C"/>
</dbReference>
<dbReference type="Gene3D" id="3.50.50.60">
    <property type="entry name" value="FAD/NAD(P)-binding domain"/>
    <property type="match status" value="3"/>
</dbReference>
<dbReference type="PANTHER" id="PTHR43757">
    <property type="entry name" value="AMINOMETHYLTRANSFERASE"/>
    <property type="match status" value="1"/>
</dbReference>
<dbReference type="Gene3D" id="3.10.20.440">
    <property type="entry name" value="2Fe-2S iron-sulphur cluster binding domain, sarcosine oxidase, alpha subunit, N-terminal domain"/>
    <property type="match status" value="1"/>
</dbReference>
<evidence type="ECO:0000259" key="3">
    <source>
        <dbReference type="Pfam" id="PF01571"/>
    </source>
</evidence>
<evidence type="ECO:0000313" key="7">
    <source>
        <dbReference type="EMBL" id="SDE53870.1"/>
    </source>
</evidence>
<protein>
    <submittedName>
        <fullName evidence="7">Sarcosine oxidase subunit alpha</fullName>
    </submittedName>
</protein>
<dbReference type="RefSeq" id="WP_093036988.1">
    <property type="nucleotide sequence ID" value="NZ_FMZV01000022.1"/>
</dbReference>
<dbReference type="InterPro" id="IPR006222">
    <property type="entry name" value="GCVT_N"/>
</dbReference>
<comment type="similarity">
    <text evidence="1">Belongs to the GcvT family.</text>
</comment>
<dbReference type="InterPro" id="IPR006277">
    <property type="entry name" value="Sarcosine_oxidase_asu"/>
</dbReference>
<dbReference type="Pfam" id="PF07992">
    <property type="entry name" value="Pyr_redox_2"/>
    <property type="match status" value="1"/>
</dbReference>
<feature type="domain" description="FAD/NAD(P)-binding" evidence="4">
    <location>
        <begin position="170"/>
        <end position="413"/>
    </location>
</feature>
<dbReference type="InterPro" id="IPR036188">
    <property type="entry name" value="FAD/NAD-bd_sf"/>
</dbReference>
<dbReference type="InterPro" id="IPR041117">
    <property type="entry name" value="SoxA_A3"/>
</dbReference>
<dbReference type="PRINTS" id="PR00368">
    <property type="entry name" value="FADPNR"/>
</dbReference>
<proteinExistence type="inferred from homology"/>
<organism evidence="7 8">
    <name type="scientific">Ruegeria marina</name>
    <dbReference type="NCBI Taxonomy" id="639004"/>
    <lineage>
        <taxon>Bacteria</taxon>
        <taxon>Pseudomonadati</taxon>
        <taxon>Pseudomonadota</taxon>
        <taxon>Alphaproteobacteria</taxon>
        <taxon>Rhodobacterales</taxon>
        <taxon>Roseobacteraceae</taxon>
        <taxon>Ruegeria</taxon>
    </lineage>
</organism>
<dbReference type="InterPro" id="IPR027266">
    <property type="entry name" value="TrmE/GcvT-like"/>
</dbReference>
<evidence type="ECO:0000259" key="5">
    <source>
        <dbReference type="Pfam" id="PF08669"/>
    </source>
</evidence>
<sequence>MKRLTTGGRINRDTPVTMCFDGRDLPGFEGDTLASALLAAGHKTVGRSFKYHRRRGVYSAGVEEPNAMVTLHEGAFREPNTRATCVEAQDGLVAASQNAWPNIHLDIGAVNNLLSPFFSAGFYYKTFIGPFSGTGFWMWCERFIRRASGMGRAVHLPDPDTYEKVTTTCDVLVIGGGAAGLSAALAAGRKGARVILAEQDTVLGGAILSDPVGGESDFWLKQIELELHTLPNIRILTRASVFGAYDSDTYGMVEHLSGCEGQPRQRYWQIHAPRAVMATGAIERPMVFGNNDLPGVMLAGAVRSYLNRFAVLAGQTALVATNNDSAYATAIDLASAGAGVTVVDTRTEVPQALREQAETAGIRVLRGHAVIAARGRKCVTSALVAPLDQNGQPLQLACDLIAASAGWSPNVHLWSQLYKTPEYRPESACFIPRALFEAHLQPAGLVTAPMEMAQIITDGFARGSEAAGPDGDAGTVPESFDGGPLWSGNFGPVWCAPGVKGKAFVDLQHDVKLSDIDQAHLEGYVSVEHLKRYTTTGMATDQGKLANVNALARMADLQEREIAEAGTTTFRPPFTPVTIGALVGQDHGAHVRPTRRTPIHDWHVAQGAALAEAGLWKRAWYYPQGDEDVGAAYRREAAHVRAHIGLVDVSTLGKIAVQGPDAATFLNRVYTNGWKSLRPGRIRYGVMLREDGIVLDDGATARLGEHEYFMTTTTANAAKILADFERRLQSDWRDLKVHVTSLTDQFAAMALAGPKSRALLQTLCPDVDLSPEALPNNSFVEATIAEHPVRLHRMSFSGELAYEIYTPSGHGQPVWQAIMTAGAPHRIIAYGTESMGTLRIEKGHVAGPELDGRTTMEDLGLAGLASSKKPFVGSVLRHRPLLQSEDRAQLVGLLVEGDEGARGGSLIFAKGAAPEGHGEGWVTSATYSPALGKYIAMAFVKNGQARLGEEVQIVNLLENQTSSARLISHHFFDPEGERQNG</sequence>
<dbReference type="InterPro" id="IPR028896">
    <property type="entry name" value="GcvT/YgfZ/DmdA"/>
</dbReference>
<dbReference type="Gene3D" id="3.30.1360.120">
    <property type="entry name" value="Probable tRNA modification gtpase trme, domain 1"/>
    <property type="match status" value="1"/>
</dbReference>
<evidence type="ECO:0000256" key="2">
    <source>
        <dbReference type="ARBA" id="ARBA00023002"/>
    </source>
</evidence>
<dbReference type="InterPro" id="IPR013977">
    <property type="entry name" value="GcvT_C"/>
</dbReference>
<dbReference type="AlphaFoldDB" id="A0A1G7DRV2"/>
<dbReference type="OrthoDB" id="5287468at2"/>
<dbReference type="GO" id="GO:0008115">
    <property type="term" value="F:sarcosine oxidase activity"/>
    <property type="evidence" value="ECO:0007669"/>
    <property type="project" value="InterPro"/>
</dbReference>
<dbReference type="PANTHER" id="PTHR43757:SF2">
    <property type="entry name" value="AMINOMETHYLTRANSFERASE, MITOCHONDRIAL"/>
    <property type="match status" value="1"/>
</dbReference>
<dbReference type="Pfam" id="PF13510">
    <property type="entry name" value="Fer2_4"/>
    <property type="match status" value="1"/>
</dbReference>
<name>A0A1G7DRV2_9RHOB</name>
<dbReference type="Pfam" id="PF17806">
    <property type="entry name" value="SO_alpha_A3"/>
    <property type="match status" value="1"/>
</dbReference>
<gene>
    <name evidence="7" type="ORF">SAMN04488239_12215</name>
</gene>
<accession>A0A1G7DRV2</accession>
<dbReference type="Pfam" id="PF08669">
    <property type="entry name" value="GCV_T_C"/>
    <property type="match status" value="1"/>
</dbReference>
<dbReference type="STRING" id="639004.SAMN04488239_12215"/>
<dbReference type="SUPFAM" id="SSF51905">
    <property type="entry name" value="FAD/NAD(P)-binding domain"/>
    <property type="match status" value="1"/>
</dbReference>
<dbReference type="PRINTS" id="PR00469">
    <property type="entry name" value="PNDRDTASEII"/>
</dbReference>
<feature type="domain" description="Aminomethyltransferase C-terminal" evidence="5">
    <location>
        <begin position="889"/>
        <end position="973"/>
    </location>
</feature>
<feature type="domain" description="GCVT N-terminal" evidence="3">
    <location>
        <begin position="599"/>
        <end position="868"/>
    </location>
</feature>
<dbReference type="Pfam" id="PF01571">
    <property type="entry name" value="GCV_T"/>
    <property type="match status" value="1"/>
</dbReference>
<evidence type="ECO:0000256" key="1">
    <source>
        <dbReference type="ARBA" id="ARBA00008609"/>
    </source>
</evidence>
<dbReference type="NCBIfam" id="TIGR01372">
    <property type="entry name" value="soxA"/>
    <property type="match status" value="1"/>
</dbReference>
<dbReference type="InterPro" id="IPR042204">
    <property type="entry name" value="2Fe-2S-bd_N"/>
</dbReference>
<dbReference type="EMBL" id="FMZV01000022">
    <property type="protein sequence ID" value="SDE53870.1"/>
    <property type="molecule type" value="Genomic_DNA"/>
</dbReference>
<evidence type="ECO:0000259" key="4">
    <source>
        <dbReference type="Pfam" id="PF07992"/>
    </source>
</evidence>
<dbReference type="InterPro" id="IPR023753">
    <property type="entry name" value="FAD/NAD-binding_dom"/>
</dbReference>
<keyword evidence="2" id="KW-0560">Oxidoreductase</keyword>